<organism evidence="1">
    <name type="scientific">marine sediment metagenome</name>
    <dbReference type="NCBI Taxonomy" id="412755"/>
    <lineage>
        <taxon>unclassified sequences</taxon>
        <taxon>metagenomes</taxon>
        <taxon>ecological metagenomes</taxon>
    </lineage>
</organism>
<dbReference type="EMBL" id="LAZR01003364">
    <property type="protein sequence ID" value="KKN19122.1"/>
    <property type="molecule type" value="Genomic_DNA"/>
</dbReference>
<name>A0A0F9P3Z0_9ZZZZ</name>
<dbReference type="AlphaFoldDB" id="A0A0F9P3Z0"/>
<evidence type="ECO:0000313" key="1">
    <source>
        <dbReference type="EMBL" id="KKN19122.1"/>
    </source>
</evidence>
<protein>
    <submittedName>
        <fullName evidence="1">Uncharacterized protein</fullName>
    </submittedName>
</protein>
<accession>A0A0F9P3Z0</accession>
<proteinExistence type="predicted"/>
<gene>
    <name evidence="1" type="ORF">LCGC14_0948780</name>
</gene>
<sequence length="185" mass="21497">MKTNILVQYRGSGYDGCYWEWNYFYIDKQGTFHDIHSSGSAGIDNLKGALALIERDETHTYIYDLSNKQDIKAFSKETHPVHISGVLQWFNDNEDIEFFAVCSACGCRIDSCDDMIIEDKDLFCYDCYMAGECPCCESYIGQEGIVRVNPDEHYDHIWICIDCKEYHDGEREPDMFSGELREQRL</sequence>
<comment type="caution">
    <text evidence="1">The sequence shown here is derived from an EMBL/GenBank/DDBJ whole genome shotgun (WGS) entry which is preliminary data.</text>
</comment>
<reference evidence="1" key="1">
    <citation type="journal article" date="2015" name="Nature">
        <title>Complex archaea that bridge the gap between prokaryotes and eukaryotes.</title>
        <authorList>
            <person name="Spang A."/>
            <person name="Saw J.H."/>
            <person name="Jorgensen S.L."/>
            <person name="Zaremba-Niedzwiedzka K."/>
            <person name="Martijn J."/>
            <person name="Lind A.E."/>
            <person name="van Eijk R."/>
            <person name="Schleper C."/>
            <person name="Guy L."/>
            <person name="Ettema T.J."/>
        </authorList>
    </citation>
    <scope>NUCLEOTIDE SEQUENCE</scope>
</reference>